<dbReference type="SUPFAM" id="SSF47095">
    <property type="entry name" value="HMG-box"/>
    <property type="match status" value="1"/>
</dbReference>
<dbReference type="AlphaFoldDB" id="A0A9N8ZAG0"/>
<dbReference type="SMART" id="SM00398">
    <property type="entry name" value="HMG"/>
    <property type="match status" value="1"/>
</dbReference>
<evidence type="ECO:0000256" key="1">
    <source>
        <dbReference type="PROSITE-ProRule" id="PRU00267"/>
    </source>
</evidence>
<dbReference type="Pfam" id="PF00505">
    <property type="entry name" value="HMG_box"/>
    <property type="match status" value="1"/>
</dbReference>
<protein>
    <submittedName>
        <fullName evidence="3">628_t:CDS:1</fullName>
    </submittedName>
</protein>
<keyword evidence="4" id="KW-1185">Reference proteome</keyword>
<name>A0A9N8ZAG0_9GLOM</name>
<keyword evidence="1" id="KW-0539">Nucleus</keyword>
<keyword evidence="1" id="KW-0238">DNA-binding</keyword>
<proteinExistence type="predicted"/>
<comment type="caution">
    <text evidence="3">The sequence shown here is derived from an EMBL/GenBank/DDBJ whole genome shotgun (WGS) entry which is preliminary data.</text>
</comment>
<evidence type="ECO:0000313" key="4">
    <source>
        <dbReference type="Proteomes" id="UP000789706"/>
    </source>
</evidence>
<dbReference type="Gene3D" id="1.10.30.10">
    <property type="entry name" value="High mobility group box domain"/>
    <property type="match status" value="1"/>
</dbReference>
<dbReference type="PROSITE" id="PS50118">
    <property type="entry name" value="HMG_BOX_2"/>
    <property type="match status" value="1"/>
</dbReference>
<evidence type="ECO:0000313" key="3">
    <source>
        <dbReference type="EMBL" id="CAG8486830.1"/>
    </source>
</evidence>
<feature type="DNA-binding region" description="HMG box" evidence="1">
    <location>
        <begin position="35"/>
        <end position="101"/>
    </location>
</feature>
<feature type="domain" description="HMG box" evidence="2">
    <location>
        <begin position="35"/>
        <end position="101"/>
    </location>
</feature>
<dbReference type="InterPro" id="IPR036910">
    <property type="entry name" value="HMG_box_dom_sf"/>
</dbReference>
<accession>A0A9N8ZAG0</accession>
<dbReference type="GO" id="GO:0005634">
    <property type="term" value="C:nucleus"/>
    <property type="evidence" value="ECO:0007669"/>
    <property type="project" value="UniProtKB-UniRule"/>
</dbReference>
<organism evidence="3 4">
    <name type="scientific">Diversispora eburnea</name>
    <dbReference type="NCBI Taxonomy" id="1213867"/>
    <lineage>
        <taxon>Eukaryota</taxon>
        <taxon>Fungi</taxon>
        <taxon>Fungi incertae sedis</taxon>
        <taxon>Mucoromycota</taxon>
        <taxon>Glomeromycotina</taxon>
        <taxon>Glomeromycetes</taxon>
        <taxon>Diversisporales</taxon>
        <taxon>Diversisporaceae</taxon>
        <taxon>Diversispora</taxon>
    </lineage>
</organism>
<dbReference type="InterPro" id="IPR009071">
    <property type="entry name" value="HMG_box_dom"/>
</dbReference>
<reference evidence="3" key="1">
    <citation type="submission" date="2021-06" db="EMBL/GenBank/DDBJ databases">
        <authorList>
            <person name="Kallberg Y."/>
            <person name="Tangrot J."/>
            <person name="Rosling A."/>
        </authorList>
    </citation>
    <scope>NUCLEOTIDE SEQUENCE</scope>
    <source>
        <strain evidence="3">AZ414A</strain>
    </source>
</reference>
<evidence type="ECO:0000259" key="2">
    <source>
        <dbReference type="PROSITE" id="PS50118"/>
    </source>
</evidence>
<dbReference type="Proteomes" id="UP000789706">
    <property type="component" value="Unassembled WGS sequence"/>
</dbReference>
<dbReference type="GO" id="GO:0003677">
    <property type="term" value="F:DNA binding"/>
    <property type="evidence" value="ECO:0007669"/>
    <property type="project" value="UniProtKB-UniRule"/>
</dbReference>
<dbReference type="EMBL" id="CAJVPK010000273">
    <property type="protein sequence ID" value="CAG8486830.1"/>
    <property type="molecule type" value="Genomic_DNA"/>
</dbReference>
<gene>
    <name evidence="3" type="ORF">DEBURN_LOCUS3960</name>
</gene>
<dbReference type="OrthoDB" id="6247875at2759"/>
<sequence length="223" mass="25734">MSLNINYQNIKVPFPPTINVDEIVNIHLKNGIKNVNKTMNAFIIFRKEYNRVVAKFNLSSKDVSKFGSISWKNEPVNVKNHYRQMAKNVKKCFKKKVPSLCFINRYQGDSINDNHVPSGTVNPSLNTIQNFPPPLNQNQKFLNASPLQNSTYLLLDREYNSPDFTNFNLPPPNITNVEQNDDDFENICLAHNNMEENEFINRFSEDNVLTYKAICYSIVTLPL</sequence>